<proteinExistence type="inferred from homology"/>
<feature type="transmembrane region" description="Helical" evidence="8">
    <location>
        <begin position="175"/>
        <end position="196"/>
    </location>
</feature>
<feature type="transmembrane region" description="Helical" evidence="8">
    <location>
        <begin position="41"/>
        <end position="66"/>
    </location>
</feature>
<dbReference type="GO" id="GO:0022900">
    <property type="term" value="P:electron transport chain"/>
    <property type="evidence" value="ECO:0007669"/>
    <property type="project" value="UniProtKB-UniRule"/>
</dbReference>
<keyword evidence="3 8" id="KW-0812">Transmembrane</keyword>
<feature type="transmembrane region" description="Helical" evidence="8">
    <location>
        <begin position="6"/>
        <end position="34"/>
    </location>
</feature>
<dbReference type="PANTHER" id="PTHR30335:SF1">
    <property type="entry name" value="NA(+)-TRANSLOCATING NADH-QUINONE REDUCTASE SUBUNIT E"/>
    <property type="match status" value="1"/>
</dbReference>
<keyword evidence="6 8" id="KW-1133">Transmembrane helix</keyword>
<keyword evidence="2 8" id="KW-0813">Transport</keyword>
<dbReference type="EMBL" id="DSUH01000242">
    <property type="protein sequence ID" value="HGU33264.1"/>
    <property type="molecule type" value="Genomic_DNA"/>
</dbReference>
<feature type="transmembrane region" description="Helical" evidence="8">
    <location>
        <begin position="72"/>
        <end position="91"/>
    </location>
</feature>
<accession>A0A7C4RSU7</accession>
<evidence type="ECO:0000256" key="4">
    <source>
        <dbReference type="ARBA" id="ARBA00022967"/>
    </source>
</evidence>
<dbReference type="HAMAP" id="MF_00459">
    <property type="entry name" value="RsxA_RnfA"/>
    <property type="match status" value="1"/>
</dbReference>
<comment type="caution">
    <text evidence="9">The sequence shown here is derived from an EMBL/GenBank/DDBJ whole genome shotgun (WGS) entry which is preliminary data.</text>
</comment>
<comment type="subunit">
    <text evidence="8">The complex is composed of six subunits: RnfA, RnfB, RnfC, RnfD, RnfE and RnfG.</text>
</comment>
<keyword evidence="5 8" id="KW-0249">Electron transport</keyword>
<evidence type="ECO:0000256" key="1">
    <source>
        <dbReference type="ARBA" id="ARBA00004127"/>
    </source>
</evidence>
<dbReference type="GO" id="GO:0012505">
    <property type="term" value="C:endomembrane system"/>
    <property type="evidence" value="ECO:0007669"/>
    <property type="project" value="UniProtKB-SubCell"/>
</dbReference>
<dbReference type="AlphaFoldDB" id="A0A7C4RSU7"/>
<evidence type="ECO:0000313" key="9">
    <source>
        <dbReference type="EMBL" id="HGU33264.1"/>
    </source>
</evidence>
<gene>
    <name evidence="8" type="primary">rnfA</name>
    <name evidence="9" type="ORF">ENS29_10470</name>
</gene>
<protein>
    <recommendedName>
        <fullName evidence="8">Ion-translocating oxidoreductase complex subunit A</fullName>
        <ecNumber evidence="8">7.-.-.-</ecNumber>
    </recommendedName>
    <alternativeName>
        <fullName evidence="8">Rnf electron transport complex subunit A</fullName>
    </alternativeName>
</protein>
<feature type="transmembrane region" description="Helical" evidence="8">
    <location>
        <begin position="133"/>
        <end position="155"/>
    </location>
</feature>
<keyword evidence="8" id="KW-1003">Cell membrane</keyword>
<sequence length="197" mass="21384">MESTLSAPVIFFASIFTNNILLANFLGMCSFLAISRELPSAVGLGIAVTFVMTCTTALNYVVYYYLLVPLDLVHFRFIVFIIVIAAFVQLVEMIIERFSPQLYVVLGVFLPLITVNCAILGVCLFMVIRNYNFLQSVAYGLGGGIGWLLAITALAGIREKIRKAPIPKALEGPGISLVIAGLMALSFMAFSGMIQIG</sequence>
<dbReference type="PANTHER" id="PTHR30335">
    <property type="entry name" value="INTEGRAL MEMBRANE PROTEIN OF SOXR-REDUCING COMPLEX"/>
    <property type="match status" value="1"/>
</dbReference>
<keyword evidence="7 8" id="KW-0472">Membrane</keyword>
<keyword evidence="9" id="KW-0830">Ubiquinone</keyword>
<dbReference type="PIRSF" id="PIRSF006102">
    <property type="entry name" value="NQR_DE"/>
    <property type="match status" value="1"/>
</dbReference>
<dbReference type="EC" id="7.-.-.-" evidence="8"/>
<dbReference type="GO" id="GO:0005886">
    <property type="term" value="C:plasma membrane"/>
    <property type="evidence" value="ECO:0007669"/>
    <property type="project" value="UniProtKB-SubCell"/>
</dbReference>
<evidence type="ECO:0000256" key="5">
    <source>
        <dbReference type="ARBA" id="ARBA00022982"/>
    </source>
</evidence>
<comment type="similarity">
    <text evidence="8">Belongs to the NqrDE/RnfAE family.</text>
</comment>
<dbReference type="Pfam" id="PF02508">
    <property type="entry name" value="Rnf-Nqr"/>
    <property type="match status" value="1"/>
</dbReference>
<dbReference type="InterPro" id="IPR003667">
    <property type="entry name" value="NqrDE/RnfAE"/>
</dbReference>
<evidence type="ECO:0000256" key="3">
    <source>
        <dbReference type="ARBA" id="ARBA00022692"/>
    </source>
</evidence>
<comment type="function">
    <text evidence="8">Part of a membrane-bound complex that couples electron transfer with translocation of ions across the membrane.</text>
</comment>
<feature type="transmembrane region" description="Helical" evidence="8">
    <location>
        <begin position="103"/>
        <end position="127"/>
    </location>
</feature>
<dbReference type="InterPro" id="IPR050133">
    <property type="entry name" value="NqrDE/RnfAE_oxidrdctase"/>
</dbReference>
<organism evidence="9">
    <name type="scientific">Desulfatirhabdium butyrativorans</name>
    <dbReference type="NCBI Taxonomy" id="340467"/>
    <lineage>
        <taxon>Bacteria</taxon>
        <taxon>Pseudomonadati</taxon>
        <taxon>Thermodesulfobacteriota</taxon>
        <taxon>Desulfobacteria</taxon>
        <taxon>Desulfobacterales</taxon>
        <taxon>Desulfatirhabdiaceae</taxon>
        <taxon>Desulfatirhabdium</taxon>
    </lineage>
</organism>
<name>A0A7C4RSU7_9BACT</name>
<dbReference type="InterPro" id="IPR011293">
    <property type="entry name" value="Ion_transpt_RnfA/RsxA"/>
</dbReference>
<comment type="subcellular location">
    <subcellularLocation>
        <location evidence="8">Cell membrane</location>
        <topology evidence="8">Multi-pass membrane protein</topology>
    </subcellularLocation>
    <subcellularLocation>
        <location evidence="1">Endomembrane system</location>
        <topology evidence="1">Multi-pass membrane protein</topology>
    </subcellularLocation>
</comment>
<evidence type="ECO:0000256" key="2">
    <source>
        <dbReference type="ARBA" id="ARBA00022448"/>
    </source>
</evidence>
<evidence type="ECO:0000256" key="6">
    <source>
        <dbReference type="ARBA" id="ARBA00022989"/>
    </source>
</evidence>
<reference evidence="9" key="1">
    <citation type="journal article" date="2020" name="mSystems">
        <title>Genome- and Community-Level Interaction Insights into Carbon Utilization and Element Cycling Functions of Hydrothermarchaeota in Hydrothermal Sediment.</title>
        <authorList>
            <person name="Zhou Z."/>
            <person name="Liu Y."/>
            <person name="Xu W."/>
            <person name="Pan J."/>
            <person name="Luo Z.H."/>
            <person name="Li M."/>
        </authorList>
    </citation>
    <scope>NUCLEOTIDE SEQUENCE [LARGE SCALE GENOMIC DNA]</scope>
    <source>
        <strain evidence="9">SpSt-477</strain>
    </source>
</reference>
<keyword evidence="4 8" id="KW-1278">Translocase</keyword>
<evidence type="ECO:0000256" key="7">
    <source>
        <dbReference type="ARBA" id="ARBA00023136"/>
    </source>
</evidence>
<evidence type="ECO:0000256" key="8">
    <source>
        <dbReference type="HAMAP-Rule" id="MF_00459"/>
    </source>
</evidence>